<evidence type="ECO:0000313" key="3">
    <source>
        <dbReference type="EMBL" id="MFC3040801.1"/>
    </source>
</evidence>
<keyword evidence="4" id="KW-1185">Reference proteome</keyword>
<sequence length="116" mass="12276">MKFCPQCGADVHEASRFCSKCGLELSETDTDQSAAAVQTGARRQQGSAPTYVTIGWICCVISLVFIPVIFGAITVIMGYLTRKVDEQHGTILMIAGVAGAIFGMLLGAAVGGSYYY</sequence>
<protein>
    <submittedName>
        <fullName evidence="3">Zinc-ribbon domain-containing protein</fullName>
    </submittedName>
</protein>
<keyword evidence="1" id="KW-1133">Transmembrane helix</keyword>
<dbReference type="Pfam" id="PF13240">
    <property type="entry name" value="Zn_Ribbon_1"/>
    <property type="match status" value="1"/>
</dbReference>
<evidence type="ECO:0000256" key="1">
    <source>
        <dbReference type="SAM" id="Phobius"/>
    </source>
</evidence>
<gene>
    <name evidence="3" type="ORF">ACFOGI_11135</name>
</gene>
<dbReference type="Proteomes" id="UP001595279">
    <property type="component" value="Unassembled WGS sequence"/>
</dbReference>
<organism evidence="3 4">
    <name type="scientific">Virgibacillus xinjiangensis</name>
    <dbReference type="NCBI Taxonomy" id="393090"/>
    <lineage>
        <taxon>Bacteria</taxon>
        <taxon>Bacillati</taxon>
        <taxon>Bacillota</taxon>
        <taxon>Bacilli</taxon>
        <taxon>Bacillales</taxon>
        <taxon>Bacillaceae</taxon>
        <taxon>Virgibacillus</taxon>
    </lineage>
</organism>
<keyword evidence="1" id="KW-0812">Transmembrane</keyword>
<feature type="transmembrane region" description="Helical" evidence="1">
    <location>
        <begin position="92"/>
        <end position="115"/>
    </location>
</feature>
<feature type="transmembrane region" description="Helical" evidence="1">
    <location>
        <begin position="54"/>
        <end position="80"/>
    </location>
</feature>
<evidence type="ECO:0000259" key="2">
    <source>
        <dbReference type="Pfam" id="PF13240"/>
    </source>
</evidence>
<keyword evidence="1" id="KW-0472">Membrane</keyword>
<proteinExistence type="predicted"/>
<feature type="domain" description="Zinc-ribbon" evidence="2">
    <location>
        <begin position="3"/>
        <end position="23"/>
    </location>
</feature>
<name>A0ABV7CWR6_9BACI</name>
<dbReference type="InterPro" id="IPR026870">
    <property type="entry name" value="Zinc_ribbon_dom"/>
</dbReference>
<dbReference type="RefSeq" id="WP_390272408.1">
    <property type="nucleotide sequence ID" value="NZ_JBHRSA010000043.1"/>
</dbReference>
<comment type="caution">
    <text evidence="3">The sequence shown here is derived from an EMBL/GenBank/DDBJ whole genome shotgun (WGS) entry which is preliminary data.</text>
</comment>
<accession>A0ABV7CWR6</accession>
<reference evidence="4" key="1">
    <citation type="journal article" date="2019" name="Int. J. Syst. Evol. Microbiol.">
        <title>The Global Catalogue of Microorganisms (GCM) 10K type strain sequencing project: providing services to taxonomists for standard genome sequencing and annotation.</title>
        <authorList>
            <consortium name="The Broad Institute Genomics Platform"/>
            <consortium name="The Broad Institute Genome Sequencing Center for Infectious Disease"/>
            <person name="Wu L."/>
            <person name="Ma J."/>
        </authorList>
    </citation>
    <scope>NUCLEOTIDE SEQUENCE [LARGE SCALE GENOMIC DNA]</scope>
    <source>
        <strain evidence="4">KCTC 13128</strain>
    </source>
</reference>
<dbReference type="EMBL" id="JBHRSA010000043">
    <property type="protein sequence ID" value="MFC3040801.1"/>
    <property type="molecule type" value="Genomic_DNA"/>
</dbReference>
<evidence type="ECO:0000313" key="4">
    <source>
        <dbReference type="Proteomes" id="UP001595279"/>
    </source>
</evidence>